<dbReference type="Pfam" id="PF00067">
    <property type="entry name" value="p450"/>
    <property type="match status" value="1"/>
</dbReference>
<feature type="domain" description="PGAP2IP second transmembrane" evidence="17">
    <location>
        <begin position="456"/>
        <end position="632"/>
    </location>
</feature>
<comment type="similarity">
    <text evidence="3">Belongs to the cytochrome P450 family.</text>
</comment>
<feature type="transmembrane region" description="Helical" evidence="15">
    <location>
        <begin position="200"/>
        <end position="222"/>
    </location>
</feature>
<dbReference type="EMBL" id="LYXU01000003">
    <property type="protein sequence ID" value="OBS21862.1"/>
    <property type="molecule type" value="Genomic_DNA"/>
</dbReference>
<evidence type="ECO:0000256" key="15">
    <source>
        <dbReference type="SAM" id="Phobius"/>
    </source>
</evidence>
<dbReference type="InterPro" id="IPR053911">
    <property type="entry name" value="PGAP2IP_TM_2nd"/>
</dbReference>
<feature type="transmembrane region" description="Helical" evidence="15">
    <location>
        <begin position="497"/>
        <end position="514"/>
    </location>
</feature>
<dbReference type="GO" id="GO:1902181">
    <property type="term" value="P:verruculogen biosynthetic process"/>
    <property type="evidence" value="ECO:0007669"/>
    <property type="project" value="UniProtKB-ARBA"/>
</dbReference>
<evidence type="ECO:0000259" key="17">
    <source>
        <dbReference type="Pfam" id="PF23021"/>
    </source>
</evidence>
<dbReference type="FunFam" id="3.60.10.10:FF:000031">
    <property type="entry name" value="Calcofluor white hypersensitive protein"/>
    <property type="match status" value="1"/>
</dbReference>
<keyword evidence="11 15" id="KW-0472">Membrane</keyword>
<dbReference type="GO" id="GO:0016020">
    <property type="term" value="C:membrane"/>
    <property type="evidence" value="ECO:0007669"/>
    <property type="project" value="UniProtKB-SubCell"/>
</dbReference>
<keyword evidence="12" id="KW-0325">Glycoprotein</keyword>
<evidence type="ECO:0000256" key="5">
    <source>
        <dbReference type="ARBA" id="ARBA00022692"/>
    </source>
</evidence>
<feature type="transmembrane region" description="Helical" evidence="15">
    <location>
        <begin position="390"/>
        <end position="407"/>
    </location>
</feature>
<accession>A0A1B8AMV1</accession>
<feature type="transmembrane region" description="Helical" evidence="15">
    <location>
        <begin position="413"/>
        <end position="437"/>
    </location>
</feature>
<feature type="domain" description="PGAP2IP first transmembrane" evidence="18">
    <location>
        <begin position="283"/>
        <end position="437"/>
    </location>
</feature>
<evidence type="ECO:0000259" key="19">
    <source>
        <dbReference type="Pfam" id="PF23226"/>
    </source>
</evidence>
<protein>
    <submittedName>
        <fullName evidence="20">Uncharacterized protein</fullName>
    </submittedName>
</protein>
<dbReference type="PROSITE" id="PS00086">
    <property type="entry name" value="CYTOCHROME_P450"/>
    <property type="match status" value="1"/>
</dbReference>
<keyword evidence="7 15" id="KW-1133">Transmembrane helix</keyword>
<feature type="transmembrane region" description="Helical" evidence="15">
    <location>
        <begin position="77"/>
        <end position="98"/>
    </location>
</feature>
<dbReference type="InterPro" id="IPR057315">
    <property type="entry name" value="Exo_endo_phos_PGAP2IP_C"/>
</dbReference>
<dbReference type="STRING" id="36050.A0A1B8AMV1"/>
<dbReference type="Proteomes" id="UP000091967">
    <property type="component" value="Unassembled WGS sequence"/>
</dbReference>
<evidence type="ECO:0000256" key="3">
    <source>
        <dbReference type="ARBA" id="ARBA00010617"/>
    </source>
</evidence>
<evidence type="ECO:0000256" key="6">
    <source>
        <dbReference type="ARBA" id="ARBA00022723"/>
    </source>
</evidence>
<evidence type="ECO:0000313" key="20">
    <source>
        <dbReference type="EMBL" id="OBS21862.1"/>
    </source>
</evidence>
<feature type="transmembrane region" description="Helical" evidence="15">
    <location>
        <begin position="526"/>
        <end position="545"/>
    </location>
</feature>
<feature type="binding site" description="axial binding residue" evidence="13">
    <location>
        <position position="1404"/>
    </location>
    <ligand>
        <name>heme</name>
        <dbReference type="ChEBI" id="CHEBI:30413"/>
    </ligand>
    <ligandPart>
        <name>Fe</name>
        <dbReference type="ChEBI" id="CHEBI:18248"/>
    </ligandPart>
</feature>
<feature type="domain" description="PGAP2IP C-terminal nuclease-like" evidence="19">
    <location>
        <begin position="683"/>
        <end position="925"/>
    </location>
</feature>
<feature type="transmembrane region" description="Helical" evidence="15">
    <location>
        <begin position="613"/>
        <end position="629"/>
    </location>
</feature>
<dbReference type="InterPro" id="IPR017972">
    <property type="entry name" value="Cyt_P450_CS"/>
</dbReference>
<keyword evidence="4 13" id="KW-0349">Heme</keyword>
<feature type="transmembrane region" description="Helical" evidence="15">
    <location>
        <begin position="357"/>
        <end position="378"/>
    </location>
</feature>
<dbReference type="CDD" id="cd11061">
    <property type="entry name" value="CYP67-like"/>
    <property type="match status" value="1"/>
</dbReference>
<comment type="caution">
    <text evidence="20">The sequence shown here is derived from an EMBL/GenBank/DDBJ whole genome shotgun (WGS) entry which is preliminary data.</text>
</comment>
<feature type="transmembrane region" description="Helical" evidence="15">
    <location>
        <begin position="582"/>
        <end position="601"/>
    </location>
</feature>
<dbReference type="GO" id="GO:0020037">
    <property type="term" value="F:heme binding"/>
    <property type="evidence" value="ECO:0007669"/>
    <property type="project" value="InterPro"/>
</dbReference>
<keyword evidence="9 13" id="KW-0408">Iron</keyword>
<dbReference type="PANTHER" id="PTHR24305:SF237">
    <property type="entry name" value="CYTOCHROME P450 MONOOXYGENASE ATNE-RELATED"/>
    <property type="match status" value="1"/>
</dbReference>
<evidence type="ECO:0000256" key="13">
    <source>
        <dbReference type="PIRSR" id="PIRSR602403-1"/>
    </source>
</evidence>
<dbReference type="GO" id="GO:0004497">
    <property type="term" value="F:monooxygenase activity"/>
    <property type="evidence" value="ECO:0007669"/>
    <property type="project" value="UniProtKB-KW"/>
</dbReference>
<evidence type="ECO:0000256" key="1">
    <source>
        <dbReference type="ARBA" id="ARBA00001971"/>
    </source>
</evidence>
<evidence type="ECO:0000256" key="11">
    <source>
        <dbReference type="ARBA" id="ARBA00023136"/>
    </source>
</evidence>
<evidence type="ECO:0000256" key="9">
    <source>
        <dbReference type="ARBA" id="ARBA00023004"/>
    </source>
</evidence>
<keyword evidence="6 13" id="KW-0479">Metal-binding</keyword>
<proteinExistence type="inferred from homology"/>
<evidence type="ECO:0000259" key="18">
    <source>
        <dbReference type="Pfam" id="PF23022"/>
    </source>
</evidence>
<dbReference type="Gene3D" id="1.10.630.10">
    <property type="entry name" value="Cytochrome P450"/>
    <property type="match status" value="1"/>
</dbReference>
<evidence type="ECO:0000256" key="2">
    <source>
        <dbReference type="ARBA" id="ARBA00004370"/>
    </source>
</evidence>
<organism evidence="20 21">
    <name type="scientific">Fusarium poae</name>
    <dbReference type="NCBI Taxonomy" id="36050"/>
    <lineage>
        <taxon>Eukaryota</taxon>
        <taxon>Fungi</taxon>
        <taxon>Dikarya</taxon>
        <taxon>Ascomycota</taxon>
        <taxon>Pezizomycotina</taxon>
        <taxon>Sordariomycetes</taxon>
        <taxon>Hypocreomycetidae</taxon>
        <taxon>Hypocreales</taxon>
        <taxon>Nectriaceae</taxon>
        <taxon>Fusarium</taxon>
    </lineage>
</organism>
<dbReference type="GO" id="GO:0016705">
    <property type="term" value="F:oxidoreductase activity, acting on paired donors, with incorporation or reduction of molecular oxygen"/>
    <property type="evidence" value="ECO:0007669"/>
    <property type="project" value="InterPro"/>
</dbReference>
<dbReference type="InterPro" id="IPR019402">
    <property type="entry name" value="CWH43_N"/>
</dbReference>
<reference evidence="20 21" key="1">
    <citation type="submission" date="2016-06" db="EMBL/GenBank/DDBJ databases">
        <title>Living apart together: crosstalk between the core and supernumerary genomes in a fungal plant pathogen.</title>
        <authorList>
            <person name="Vanheule A."/>
            <person name="Audenaert K."/>
            <person name="Warris S."/>
            <person name="Van De Geest H."/>
            <person name="Schijlen E."/>
            <person name="Hofte M."/>
            <person name="De Saeger S."/>
            <person name="Haesaert G."/>
            <person name="Waalwijk C."/>
            <person name="Van Der Lee T."/>
        </authorList>
    </citation>
    <scope>NUCLEOTIDE SEQUENCE [LARGE SCALE GENOMIC DNA]</scope>
    <source>
        <strain evidence="20 21">2516</strain>
    </source>
</reference>
<evidence type="ECO:0000256" key="8">
    <source>
        <dbReference type="ARBA" id="ARBA00023002"/>
    </source>
</evidence>
<dbReference type="InterPro" id="IPR001128">
    <property type="entry name" value="Cyt_P450"/>
</dbReference>
<dbReference type="Pfam" id="PF10277">
    <property type="entry name" value="Frag1"/>
    <property type="match status" value="1"/>
</dbReference>
<evidence type="ECO:0000256" key="4">
    <source>
        <dbReference type="ARBA" id="ARBA00022617"/>
    </source>
</evidence>
<feature type="coiled-coil region" evidence="14">
    <location>
        <begin position="896"/>
        <end position="930"/>
    </location>
</feature>
<evidence type="ECO:0000256" key="12">
    <source>
        <dbReference type="ARBA" id="ARBA00023180"/>
    </source>
</evidence>
<dbReference type="InterPro" id="IPR002403">
    <property type="entry name" value="Cyt_P450_E_grp-IV"/>
</dbReference>
<evidence type="ECO:0000259" key="16">
    <source>
        <dbReference type="Pfam" id="PF10277"/>
    </source>
</evidence>
<keyword evidence="8" id="KW-0560">Oxidoreductase</keyword>
<keyword evidence="5 15" id="KW-0812">Transmembrane</keyword>
<evidence type="ECO:0000256" key="14">
    <source>
        <dbReference type="SAM" id="Coils"/>
    </source>
</evidence>
<dbReference type="InterPro" id="IPR053912">
    <property type="entry name" value="PGAP2IP_TM_1nd"/>
</dbReference>
<dbReference type="GO" id="GO:0005506">
    <property type="term" value="F:iron ion binding"/>
    <property type="evidence" value="ECO:0007669"/>
    <property type="project" value="InterPro"/>
</dbReference>
<dbReference type="PRINTS" id="PR00465">
    <property type="entry name" value="EP450IV"/>
</dbReference>
<keyword evidence="10" id="KW-0503">Monooxygenase</keyword>
<dbReference type="Pfam" id="PF23226">
    <property type="entry name" value="Exo_endo_phos_PGAP2IP"/>
    <property type="match status" value="1"/>
</dbReference>
<keyword evidence="14" id="KW-0175">Coiled coil</keyword>
<dbReference type="Gene3D" id="3.60.10.10">
    <property type="entry name" value="Endonuclease/exonuclease/phosphatase"/>
    <property type="match status" value="1"/>
</dbReference>
<dbReference type="InterPro" id="IPR050121">
    <property type="entry name" value="Cytochrome_P450_monoxygenase"/>
</dbReference>
<dbReference type="Pfam" id="PF23022">
    <property type="entry name" value="6TM_1st_PGAP2IP"/>
    <property type="match status" value="1"/>
</dbReference>
<sequence length="1478" mass="166062">MASKYKDKDTGVVLSFNGSLVSWAHTTVAYTAFFSALVIGLYLHYHKIVQNEFYGYPQEWFPSVSATIGDRYPERSFFMIFIAITSGPRFALVGLWYLLTRKPGQKLPTFVAIMGLVRTLTCGGWTYITSTDDHDWHDILMISYIVATLPWTTGCIALSPANPQAIKYRKYLASAFFGTLVPLIYFFIQHKVHRVAGAYTTYAFFEWSLIIFDVAFDAVTALDFSTFDIEVRDVKGASKGENFSSVPSAVLEKEKEKATGGVFAVRFSWSEALDIAAEIYHGYVFWTILTSLGLVVWYFPLWYMGISGYEVSVMTTVSPFILASRSARSLVVNNLRVVHLLSLAGITAYLVEEPRLRLFTVGFGVFMSCLGWAGTLFAESVHEGRLESKILGWMIGLILSSTAKFAWWTNNPIWPIMHAANGGWNNTGLVLGIFAALRFTRRTPLTAGLVTSPAKTSSSFFASLGLAGLFFGLHSLLSDTSTMILWGWEGYPIRGPYFSTHGWLTVLAMSLGLFSGVWQPRLASSWGAYIVGTAGAMFLTFFSHWSGYYGALTLATYLMAYSVPILVHAAKTNPATTFGSGFLIYNFLVLFHVWVVAYAFVPGGQLVREHTDWVMYTMMTCIGAGVYGINVSSPQRQTPKRSLPTQQRKLFGVSTIIINILFLVSAFQRFPANNHQPYHGEDRILTAGIWTIHFSFDNDMWASEYRMRDLIKELEIDVIGLLESDNQRIIMGNRDATQFLAEDLGMYVDYGPGPNKHTWGAALLSKFPILNSTHHLLPSPVGELAPAIHATLDVYGQLVDVFVFHSGQEEDPEDRRLQSLYLAELMGSTPRPAFLLSYLVTKPKEGNYNTYVSETSGMKDVDPSDWDRWCEYILFKRLKRVGYARVSRSSITDTELQVAKFKIPESKEEIAKLEAQSDKERNRRVQEKDVPEGWRFPAMFRGDGTGNMTVDLTHLWVYLGLLVGGGLLYGFSIVVYRVFFHPLARYPGPFIAKITDGYQLYHAWKGDRQVEFWRMHQKYGPVVRFGPNSICFNSNKALKEIYGFRSNVRKAEFYNAFVHPTANTHNTRDKEVHARKRRVMSQAFSESAMKEMQRYILGNVRTFCEQIGMMEGSGEDTKGWTKPRKMSDWCNYLAMDILGDLCFGKAFHMLESPTNRFALELVEAATTRHLLCGTMPIVNKLNLDKILFPGLAAGRARYMGYSKGQLTERTKLGEETDRRDFFYYLLKARDPETGQGFSTPELWSESNLLIIAGSDTTSTAMAATLFYLVRCPRALKKITEEIRSKFNDAEEICQGATLASCTYLRACIDEAMRLSPSVGGILPREVLPGGMTIEGRAIPEGTVVGVSHYTIHHNESYYPSPYEYVPERWLVGALNPLTGQNTTEEEVALAASAYCPFSVGPRGCIGKGLAYVEMTNTIARTMYIYDMRKAIGIVDPAEGNPKNEWGRHRPGEMQLVDIFTSAKNGPMIEFRKADHISS</sequence>
<feature type="transmembrane region" description="Helical" evidence="15">
    <location>
        <begin position="110"/>
        <end position="128"/>
    </location>
</feature>
<feature type="transmembrane region" description="Helical" evidence="15">
    <location>
        <begin position="955"/>
        <end position="979"/>
    </location>
</feature>
<feature type="transmembrane region" description="Helical" evidence="15">
    <location>
        <begin position="551"/>
        <end position="570"/>
    </location>
</feature>
<dbReference type="PANTHER" id="PTHR24305">
    <property type="entry name" value="CYTOCHROME P450"/>
    <property type="match status" value="1"/>
</dbReference>
<feature type="transmembrane region" description="Helical" evidence="15">
    <location>
        <begin position="20"/>
        <end position="45"/>
    </location>
</feature>
<evidence type="ECO:0000256" key="10">
    <source>
        <dbReference type="ARBA" id="ARBA00023033"/>
    </source>
</evidence>
<keyword evidence="21" id="KW-1185">Reference proteome</keyword>
<dbReference type="SUPFAM" id="SSF48264">
    <property type="entry name" value="Cytochrome P450"/>
    <property type="match status" value="1"/>
</dbReference>
<dbReference type="Pfam" id="PF23021">
    <property type="entry name" value="6TM_2nd_PGAP2IP"/>
    <property type="match status" value="1"/>
</dbReference>
<feature type="transmembrane region" description="Helical" evidence="15">
    <location>
        <begin position="171"/>
        <end position="188"/>
    </location>
</feature>
<dbReference type="PRINTS" id="PR00385">
    <property type="entry name" value="P450"/>
</dbReference>
<evidence type="ECO:0000313" key="21">
    <source>
        <dbReference type="Proteomes" id="UP000091967"/>
    </source>
</evidence>
<feature type="transmembrane region" description="Helical" evidence="15">
    <location>
        <begin position="140"/>
        <end position="159"/>
    </location>
</feature>
<comment type="cofactor">
    <cofactor evidence="1 13">
        <name>heme</name>
        <dbReference type="ChEBI" id="CHEBI:30413"/>
    </cofactor>
</comment>
<evidence type="ECO:0000256" key="7">
    <source>
        <dbReference type="ARBA" id="ARBA00022989"/>
    </source>
</evidence>
<dbReference type="InterPro" id="IPR036396">
    <property type="entry name" value="Cyt_P450_sf"/>
</dbReference>
<feature type="transmembrane region" description="Helical" evidence="15">
    <location>
        <begin position="283"/>
        <end position="300"/>
    </location>
</feature>
<dbReference type="FunFam" id="1.10.630.10:FF:000063">
    <property type="entry name" value="Cytochrome P450 monooxygenase"/>
    <property type="match status" value="1"/>
</dbReference>
<dbReference type="SUPFAM" id="SSF56219">
    <property type="entry name" value="DNase I-like"/>
    <property type="match status" value="1"/>
</dbReference>
<comment type="subcellular location">
    <subcellularLocation>
        <location evidence="2">Membrane</location>
    </subcellularLocation>
</comment>
<feature type="domain" description="CWH43-like N-terminal" evidence="16">
    <location>
        <begin position="18"/>
        <end position="226"/>
    </location>
</feature>
<name>A0A1B8AMV1_FUSPO</name>
<dbReference type="InterPro" id="IPR036691">
    <property type="entry name" value="Endo/exonu/phosph_ase_sf"/>
</dbReference>
<gene>
    <name evidence="20" type="ORF">FPOA_08198</name>
</gene>
<feature type="transmembrane region" description="Helical" evidence="15">
    <location>
        <begin position="458"/>
        <end position="477"/>
    </location>
</feature>